<sequence>MRLDRIIQQKSHDPYNDGRKYTEGMYCPRCQALYHQGRWRWPGKGDTFREPQLCSACKRIRDNFPAGEIRVSGKYLNSHRREIVNLIQNVVKEEEARSPLKKVIDFSNEGDRLRVSLTDDHLARRIGEALHRAYDGDLAIKYSEGERFVRLKWHRDV</sequence>
<dbReference type="EMBL" id="CAADRM010000103">
    <property type="protein sequence ID" value="VFU15165.1"/>
    <property type="molecule type" value="Genomic_DNA"/>
</dbReference>
<organism evidence="1">
    <name type="scientific">anaerobic digester metagenome</name>
    <dbReference type="NCBI Taxonomy" id="1263854"/>
    <lineage>
        <taxon>unclassified sequences</taxon>
        <taxon>metagenomes</taxon>
        <taxon>ecological metagenomes</taxon>
    </lineage>
</organism>
<dbReference type="InterPro" id="IPR047706">
    <property type="entry name" value="BCAM0308-like"/>
</dbReference>
<dbReference type="AlphaFoldDB" id="A0A485M085"/>
<protein>
    <recommendedName>
        <fullName evidence="2">Nmd3 N-terminal domain-containing protein</fullName>
    </recommendedName>
</protein>
<accession>A0A485M085</accession>
<name>A0A485M085_9ZZZZ</name>
<evidence type="ECO:0008006" key="2">
    <source>
        <dbReference type="Google" id="ProtNLM"/>
    </source>
</evidence>
<dbReference type="NCBIfam" id="NF040826">
    <property type="entry name" value="lxa_BCAM0308"/>
    <property type="match status" value="1"/>
</dbReference>
<reference evidence="1" key="1">
    <citation type="submission" date="2019-03" db="EMBL/GenBank/DDBJ databases">
        <authorList>
            <person name="Hao L."/>
        </authorList>
    </citation>
    <scope>NUCLEOTIDE SEQUENCE</scope>
</reference>
<gene>
    <name evidence="1" type="ORF">SCFA_40043</name>
</gene>
<evidence type="ECO:0000313" key="1">
    <source>
        <dbReference type="EMBL" id="VFU15165.1"/>
    </source>
</evidence>
<proteinExistence type="predicted"/>